<dbReference type="AlphaFoldDB" id="A0A819XBQ8"/>
<reference evidence="2" key="1">
    <citation type="submission" date="2021-02" db="EMBL/GenBank/DDBJ databases">
        <authorList>
            <person name="Nowell W R."/>
        </authorList>
    </citation>
    <scope>NUCLEOTIDE SEQUENCE</scope>
</reference>
<feature type="region of interest" description="Disordered" evidence="1">
    <location>
        <begin position="116"/>
        <end position="136"/>
    </location>
</feature>
<dbReference type="EMBL" id="CAJOBF010004330">
    <property type="protein sequence ID" value="CAF4133718.1"/>
    <property type="molecule type" value="Genomic_DNA"/>
</dbReference>
<evidence type="ECO:0000313" key="3">
    <source>
        <dbReference type="Proteomes" id="UP000663842"/>
    </source>
</evidence>
<accession>A0A819XBQ8</accession>
<evidence type="ECO:0000313" key="2">
    <source>
        <dbReference type="EMBL" id="CAF4133718.1"/>
    </source>
</evidence>
<gene>
    <name evidence="2" type="ORF">UXM345_LOCUS24148</name>
</gene>
<feature type="compositionally biased region" description="Polar residues" evidence="1">
    <location>
        <begin position="125"/>
        <end position="136"/>
    </location>
</feature>
<comment type="caution">
    <text evidence="2">The sequence shown here is derived from an EMBL/GenBank/DDBJ whole genome shotgun (WGS) entry which is preliminary data.</text>
</comment>
<protein>
    <submittedName>
        <fullName evidence="2">Uncharacterized protein</fullName>
    </submittedName>
</protein>
<name>A0A819XBQ8_9BILA</name>
<evidence type="ECO:0000256" key="1">
    <source>
        <dbReference type="SAM" id="MobiDB-lite"/>
    </source>
</evidence>
<proteinExistence type="predicted"/>
<organism evidence="2 3">
    <name type="scientific">Rotaria magnacalcarata</name>
    <dbReference type="NCBI Taxonomy" id="392030"/>
    <lineage>
        <taxon>Eukaryota</taxon>
        <taxon>Metazoa</taxon>
        <taxon>Spiralia</taxon>
        <taxon>Gnathifera</taxon>
        <taxon>Rotifera</taxon>
        <taxon>Eurotatoria</taxon>
        <taxon>Bdelloidea</taxon>
        <taxon>Philodinida</taxon>
        <taxon>Philodinidae</taxon>
        <taxon>Rotaria</taxon>
    </lineage>
</organism>
<dbReference type="Proteomes" id="UP000663842">
    <property type="component" value="Unassembled WGS sequence"/>
</dbReference>
<sequence>MVNLTTAVQRLFDNYDPRKTRNDDYTCNPCRENLKKNKFNYLCHLKEWHNDEFEELLEIQRKKKEENLVQQHYFHTQEQHQTNNVLLENEHMNYEHVDDKELTEEDALDLALENISEESNDSSKEPSSIAQYSTSQRTSYGNNIGEILDSDEAIQDKIKELMKMWENKDLTKVQFMVAMDQIMKAQNVTNEI</sequence>